<protein>
    <submittedName>
        <fullName evidence="4">CSLREA domain-containing protein</fullName>
    </submittedName>
</protein>
<dbReference type="InterPro" id="IPR003367">
    <property type="entry name" value="Thrombospondin_3-like_rpt"/>
</dbReference>
<dbReference type="Gene3D" id="4.10.1080.10">
    <property type="entry name" value="TSP type-3 repeat"/>
    <property type="match status" value="1"/>
</dbReference>
<feature type="compositionally biased region" description="Basic and acidic residues" evidence="2">
    <location>
        <begin position="1014"/>
        <end position="1028"/>
    </location>
</feature>
<evidence type="ECO:0000313" key="5">
    <source>
        <dbReference type="Proteomes" id="UP000294558"/>
    </source>
</evidence>
<dbReference type="NCBIfam" id="NF041518">
    <property type="entry name" value="choice_anch_Q"/>
    <property type="match status" value="2"/>
</dbReference>
<proteinExistence type="predicted"/>
<dbReference type="EMBL" id="SOAU01000001">
    <property type="protein sequence ID" value="TDT15293.1"/>
    <property type="molecule type" value="Genomic_DNA"/>
</dbReference>
<dbReference type="PANTHER" id="PTHR11319">
    <property type="entry name" value="G PROTEIN-COUPLED RECEPTOR-RELATED"/>
    <property type="match status" value="1"/>
</dbReference>
<dbReference type="InterPro" id="IPR059226">
    <property type="entry name" value="Choice_anch_Q_dom"/>
</dbReference>
<feature type="compositionally biased region" description="Acidic residues" evidence="2">
    <location>
        <begin position="822"/>
        <end position="848"/>
    </location>
</feature>
<dbReference type="PROSITE" id="PS51234">
    <property type="entry name" value="TSP3"/>
    <property type="match status" value="1"/>
</dbReference>
<evidence type="ECO:0000256" key="3">
    <source>
        <dbReference type="SAM" id="SignalP"/>
    </source>
</evidence>
<dbReference type="Proteomes" id="UP000294558">
    <property type="component" value="Unassembled WGS sequence"/>
</dbReference>
<accession>A0A4R7HYR6</accession>
<dbReference type="GO" id="GO:0007155">
    <property type="term" value="P:cell adhesion"/>
    <property type="evidence" value="ECO:0007669"/>
    <property type="project" value="InterPro"/>
</dbReference>
<feature type="chain" id="PRO_5038471358" evidence="3">
    <location>
        <begin position="26"/>
        <end position="1254"/>
    </location>
</feature>
<dbReference type="AlphaFoldDB" id="A0A4R7HYR6"/>
<feature type="region of interest" description="Disordered" evidence="2">
    <location>
        <begin position="768"/>
        <end position="881"/>
    </location>
</feature>
<feature type="region of interest" description="Disordered" evidence="2">
    <location>
        <begin position="1009"/>
        <end position="1036"/>
    </location>
</feature>
<dbReference type="InterPro" id="IPR026457">
    <property type="entry name" value="CSLREA_Nterm"/>
</dbReference>
<dbReference type="InterPro" id="IPR028974">
    <property type="entry name" value="TSP_type-3_rpt"/>
</dbReference>
<reference evidence="4 5" key="1">
    <citation type="submission" date="2019-03" db="EMBL/GenBank/DDBJ databases">
        <title>Sequencing the genomes of 1000 actinobacteria strains.</title>
        <authorList>
            <person name="Klenk H.-P."/>
        </authorList>
    </citation>
    <scope>NUCLEOTIDE SEQUENCE [LARGE SCALE GENOMIC DNA]</scope>
    <source>
        <strain evidence="4 5">DSM 18936</strain>
    </source>
</reference>
<gene>
    <name evidence="4" type="ORF">BDK89_0859</name>
</gene>
<dbReference type="SMART" id="SM00710">
    <property type="entry name" value="PbH1"/>
    <property type="match status" value="7"/>
</dbReference>
<sequence>MKSVCRPWGWAATAGAALLATTVFVAVPDTVAQAAGTTIVVDTTADDVVVDGSCSLREAILAANTNSPAGDCPGGSDTDEDTIVLGSATYIGLTSDLPALTGATHISGEYATIDGQDAARGLSIASTAVVSIENLYIANGAGTDGGGIHNSGTLTIVNTDIRDSQATDSGGGIYSAGPLTIIDSDIGNNTAAADGGGIRSDAALTVSATTIRSNSAGVKGGGVATVTQELVAIENSDLSANSATVGGGFAQLSAGSTSMIVNSSITGNTASQRGGGVFNDWGTMQVAWSTLVWNSAPLGANISNYGASDTQLTLTASIVANGYDGGFDVELHTGGEPAVASFVSGGYNVIENPGPDTPFSTDGTSVIADPMLDGMSDHGGGTWSIPLLPGSPAIDLVSGAVVPVVTTDQRGATRPSGVAADAGSFENVCSGTSWTVATGGDLGAAIACYNRLDGPGIATIDIDADLDLTRRLPTIVNTTPDLALVVDGGGHTIDGNGNARQLVIQSATTVRDVTITGSYALQGGAILVAGPTTLDGVTVTGNRSGTGGGLYVSYSTLSIVDSLISDNLAGWAGGLSMYDSTVEIVDSTFADNVATDGSGGGINVTSGTLDVSGTTMTGNRAESGGAIGSGGDLTIVNSTLTDNTATDNGGAISIVGDASILFSTITDNSSSVGAGIATFETSSSLEVGGSILTTNVGSSDVQIGSGDPSFTSLGYNLLGTVDSGITAFGGTDQLGVSDPGLEALGDVGGPTSTRALRPGSPALDFVTGAVPGSPATDQRGVSRPQGAAHDAGAVEAQDADGDGIFDPSDNCVNDANPGQTDGDGDGIGDACDPIDDDDIDGDGIDNPDDNCPAVLNPGQSDVDGDGAGDACDERNDNNAYTSVDPARFVDTRPIGDTLDDRYERTGANPAGTFMEVDIAGRGDVPDDVNAVIVNLTTVGATAPGHATVYPCTTDIPTASTVNYTPGSVTPNEVIAKVSATGSICIYTHADVHVIADVVGYVALGSPHTPIDPARYADSRDQPTFDNRSRNTGPRQAGTTWKIQIAGRGEIPVTATTAVLNVTAVNPQAAGHFTIYPCTDEVPTASSLNYFPGQVRPNEVVAKLSDTGHVCIHTHATSHVIVDAVGYLTPTDGHTPLEPTRYGDTRNQPTFDDQHRNTGPIPAGTSWKVPIAGRGAIPASATTAVLNVTAVNPQAAGHLTVYPCTDEVPNASHVNYTAGDVRANEVIAKLDPAGHVCIYTHATTHILIDATSHNG</sequence>
<evidence type="ECO:0000256" key="1">
    <source>
        <dbReference type="ARBA" id="ARBA00022729"/>
    </source>
</evidence>
<keyword evidence="5" id="KW-1185">Reference proteome</keyword>
<feature type="compositionally biased region" description="Polar residues" evidence="2">
    <location>
        <begin position="810"/>
        <end position="819"/>
    </location>
</feature>
<feature type="signal peptide" evidence="3">
    <location>
        <begin position="1"/>
        <end position="25"/>
    </location>
</feature>
<dbReference type="OrthoDB" id="6828855at2"/>
<dbReference type="SUPFAM" id="SSF51126">
    <property type="entry name" value="Pectin lyase-like"/>
    <property type="match status" value="2"/>
</dbReference>
<comment type="caution">
    <text evidence="4">The sequence shown here is derived from an EMBL/GenBank/DDBJ whole genome shotgun (WGS) entry which is preliminary data.</text>
</comment>
<evidence type="ECO:0000256" key="2">
    <source>
        <dbReference type="SAM" id="MobiDB-lite"/>
    </source>
</evidence>
<keyword evidence="1 3" id="KW-0732">Signal</keyword>
<dbReference type="InterPro" id="IPR011050">
    <property type="entry name" value="Pectin_lyase_fold/virulence"/>
</dbReference>
<dbReference type="NCBIfam" id="TIGR04214">
    <property type="entry name" value="CSLREA_Nterm"/>
    <property type="match status" value="1"/>
</dbReference>
<dbReference type="RefSeq" id="WP_133867756.1">
    <property type="nucleotide sequence ID" value="NZ_SOAU01000001.1"/>
</dbReference>
<dbReference type="PANTHER" id="PTHR11319:SF35">
    <property type="entry name" value="OUTER MEMBRANE PROTEIN PMPC-RELATED"/>
    <property type="match status" value="1"/>
</dbReference>
<dbReference type="Pfam" id="PF02412">
    <property type="entry name" value="TSP_3"/>
    <property type="match status" value="2"/>
</dbReference>
<name>A0A4R7HYR6_9ACTN</name>
<dbReference type="InterPro" id="IPR006626">
    <property type="entry name" value="PbH1"/>
</dbReference>
<dbReference type="GO" id="GO:0005509">
    <property type="term" value="F:calcium ion binding"/>
    <property type="evidence" value="ECO:0007669"/>
    <property type="project" value="InterPro"/>
</dbReference>
<organism evidence="4 5">
    <name type="scientific">Ilumatobacter fluminis</name>
    <dbReference type="NCBI Taxonomy" id="467091"/>
    <lineage>
        <taxon>Bacteria</taxon>
        <taxon>Bacillati</taxon>
        <taxon>Actinomycetota</taxon>
        <taxon>Acidimicrobiia</taxon>
        <taxon>Acidimicrobiales</taxon>
        <taxon>Ilumatobacteraceae</taxon>
        <taxon>Ilumatobacter</taxon>
    </lineage>
</organism>
<dbReference type="InterPro" id="IPR017897">
    <property type="entry name" value="Thrombospondin_3_rpt"/>
</dbReference>
<dbReference type="SUPFAM" id="SSF103647">
    <property type="entry name" value="TSP type-3 repeat"/>
    <property type="match status" value="1"/>
</dbReference>
<evidence type="ECO:0000313" key="4">
    <source>
        <dbReference type="EMBL" id="TDT15293.1"/>
    </source>
</evidence>